<dbReference type="Pfam" id="PF01612">
    <property type="entry name" value="DNA_pol_A_exo1"/>
    <property type="match status" value="1"/>
</dbReference>
<evidence type="ECO:0000313" key="3">
    <source>
        <dbReference type="Proteomes" id="UP000716446"/>
    </source>
</evidence>
<organism evidence="2 3">
    <name type="scientific">Aureobasidium vineae</name>
    <dbReference type="NCBI Taxonomy" id="2773715"/>
    <lineage>
        <taxon>Eukaryota</taxon>
        <taxon>Fungi</taxon>
        <taxon>Dikarya</taxon>
        <taxon>Ascomycota</taxon>
        <taxon>Pezizomycotina</taxon>
        <taxon>Dothideomycetes</taxon>
        <taxon>Dothideomycetidae</taxon>
        <taxon>Dothideales</taxon>
        <taxon>Saccotheciaceae</taxon>
        <taxon>Aureobasidium</taxon>
    </lineage>
</organism>
<comment type="caution">
    <text evidence="2">The sequence shown here is derived from an EMBL/GenBank/DDBJ whole genome shotgun (WGS) entry which is preliminary data.</text>
</comment>
<dbReference type="GO" id="GO:0006139">
    <property type="term" value="P:nucleobase-containing compound metabolic process"/>
    <property type="evidence" value="ECO:0007669"/>
    <property type="project" value="InterPro"/>
</dbReference>
<dbReference type="GO" id="GO:0008408">
    <property type="term" value="F:3'-5' exonuclease activity"/>
    <property type="evidence" value="ECO:0007669"/>
    <property type="project" value="InterPro"/>
</dbReference>
<reference evidence="2" key="1">
    <citation type="submission" date="2020-06" db="EMBL/GenBank/DDBJ databases">
        <authorList>
            <person name="Onetto C."/>
        </authorList>
    </citation>
    <scope>NUCLEOTIDE SEQUENCE</scope>
</reference>
<protein>
    <recommendedName>
        <fullName evidence="1">3'-5' exonuclease domain-containing protein</fullName>
    </recommendedName>
</protein>
<dbReference type="AlphaFoldDB" id="A0A9N8J6P1"/>
<dbReference type="PANTHER" id="PTHR43040:SF1">
    <property type="entry name" value="RIBONUCLEASE D"/>
    <property type="match status" value="1"/>
</dbReference>
<dbReference type="SUPFAM" id="SSF53098">
    <property type="entry name" value="Ribonuclease H-like"/>
    <property type="match status" value="1"/>
</dbReference>
<gene>
    <name evidence="2" type="ORF">AWRI4619_LOCUS199</name>
</gene>
<evidence type="ECO:0000259" key="1">
    <source>
        <dbReference type="Pfam" id="PF01612"/>
    </source>
</evidence>
<sequence>MSAPLIDTEQGVRALIEETEASTLDHPFLFLDLEGVSLGRPGTISILQVLVPPSQAIRLLDVHVLGNLVFTTKSSTSTSLKDILESTRYPKVFFDLRNDLDALYAHHNVKLHCVVDVQLLEFGTRPRMARFLKGLAKSIAEDSGLTPPETRQWQASKEIGHDMFDPKKGGSYEVRNRRPLDKAIEKYCAKDVLLLPVLLQVYASRLRGRESLAQAIQVKAGKRVVLSQHANFDGRGQHMVVGTAGLS</sequence>
<dbReference type="Proteomes" id="UP000716446">
    <property type="component" value="Unassembled WGS sequence"/>
</dbReference>
<feature type="domain" description="3'-5' exonuclease" evidence="1">
    <location>
        <begin position="6"/>
        <end position="195"/>
    </location>
</feature>
<evidence type="ECO:0000313" key="2">
    <source>
        <dbReference type="EMBL" id="CAD0081632.1"/>
    </source>
</evidence>
<dbReference type="PANTHER" id="PTHR43040">
    <property type="entry name" value="RIBONUCLEASE D"/>
    <property type="match status" value="1"/>
</dbReference>
<dbReference type="InterPro" id="IPR036397">
    <property type="entry name" value="RNaseH_sf"/>
</dbReference>
<dbReference type="InterPro" id="IPR012337">
    <property type="entry name" value="RNaseH-like_sf"/>
</dbReference>
<keyword evidence="3" id="KW-1185">Reference proteome</keyword>
<dbReference type="EMBL" id="CAIJEN010000001">
    <property type="protein sequence ID" value="CAD0081632.1"/>
    <property type="molecule type" value="Genomic_DNA"/>
</dbReference>
<dbReference type="InterPro" id="IPR002562">
    <property type="entry name" value="3'-5'_exonuclease_dom"/>
</dbReference>
<name>A0A9N8J6P1_9PEZI</name>
<proteinExistence type="predicted"/>
<accession>A0A9N8J6P1</accession>
<dbReference type="GO" id="GO:0003676">
    <property type="term" value="F:nucleic acid binding"/>
    <property type="evidence" value="ECO:0007669"/>
    <property type="project" value="InterPro"/>
</dbReference>
<dbReference type="Gene3D" id="3.30.420.10">
    <property type="entry name" value="Ribonuclease H-like superfamily/Ribonuclease H"/>
    <property type="match status" value="1"/>
</dbReference>